<dbReference type="InterPro" id="IPR037523">
    <property type="entry name" value="VOC_core"/>
</dbReference>
<dbReference type="InterPro" id="IPR004360">
    <property type="entry name" value="Glyas_Fos-R_dOase_dom"/>
</dbReference>
<dbReference type="RefSeq" id="WP_108886160.1">
    <property type="nucleotide sequence ID" value="NZ_OMOJ01000003.1"/>
</dbReference>
<dbReference type="CDD" id="cd07247">
    <property type="entry name" value="SgaA_N_like"/>
    <property type="match status" value="1"/>
</dbReference>
<dbReference type="OrthoDB" id="9793039at2"/>
<protein>
    <recommendedName>
        <fullName evidence="1">VOC domain-containing protein</fullName>
    </recommendedName>
</protein>
<evidence type="ECO:0000313" key="3">
    <source>
        <dbReference type="Proteomes" id="UP000244904"/>
    </source>
</evidence>
<dbReference type="SUPFAM" id="SSF54593">
    <property type="entry name" value="Glyoxalase/Bleomycin resistance protein/Dihydroxybiphenyl dioxygenase"/>
    <property type="match status" value="1"/>
</dbReference>
<dbReference type="Pfam" id="PF00903">
    <property type="entry name" value="Glyoxalase"/>
    <property type="match status" value="1"/>
</dbReference>
<name>A0A2R8AWP5_9RHOB</name>
<dbReference type="Proteomes" id="UP000244904">
    <property type="component" value="Unassembled WGS sequence"/>
</dbReference>
<keyword evidence="3" id="KW-1185">Reference proteome</keyword>
<dbReference type="EMBL" id="OMOJ01000003">
    <property type="protein sequence ID" value="SPF80299.1"/>
    <property type="molecule type" value="Genomic_DNA"/>
</dbReference>
<dbReference type="AlphaFoldDB" id="A0A2R8AWP5"/>
<accession>A0A2R8AWP5</accession>
<organism evidence="2 3">
    <name type="scientific">Pseudoprimorskyibacter insulae</name>
    <dbReference type="NCBI Taxonomy" id="1695997"/>
    <lineage>
        <taxon>Bacteria</taxon>
        <taxon>Pseudomonadati</taxon>
        <taxon>Pseudomonadota</taxon>
        <taxon>Alphaproteobacteria</taxon>
        <taxon>Rhodobacterales</taxon>
        <taxon>Paracoccaceae</taxon>
        <taxon>Pseudoprimorskyibacter</taxon>
    </lineage>
</organism>
<dbReference type="InterPro" id="IPR029068">
    <property type="entry name" value="Glyas_Bleomycin-R_OHBP_Dase"/>
</dbReference>
<proteinExistence type="predicted"/>
<dbReference type="Gene3D" id="3.10.180.10">
    <property type="entry name" value="2,3-Dihydroxybiphenyl 1,2-Dioxygenase, domain 1"/>
    <property type="match status" value="1"/>
</dbReference>
<dbReference type="PROSITE" id="PS51819">
    <property type="entry name" value="VOC"/>
    <property type="match status" value="1"/>
</dbReference>
<reference evidence="3" key="1">
    <citation type="submission" date="2018-03" db="EMBL/GenBank/DDBJ databases">
        <authorList>
            <person name="Rodrigo-Torres L."/>
            <person name="Arahal R. D."/>
            <person name="Lucena T."/>
        </authorList>
    </citation>
    <scope>NUCLEOTIDE SEQUENCE [LARGE SCALE GENOMIC DNA]</scope>
    <source>
        <strain evidence="3">CECT 8871</strain>
    </source>
</reference>
<feature type="domain" description="VOC" evidence="1">
    <location>
        <begin position="8"/>
        <end position="123"/>
    </location>
</feature>
<evidence type="ECO:0000259" key="1">
    <source>
        <dbReference type="PROSITE" id="PS51819"/>
    </source>
</evidence>
<evidence type="ECO:0000313" key="2">
    <source>
        <dbReference type="EMBL" id="SPF80299.1"/>
    </source>
</evidence>
<gene>
    <name evidence="2" type="ORF">PRI8871_02102</name>
</gene>
<sequence length="124" mass="13480">MTYKPNNCLIWAEIPVSDLTAATTFYAGVTGMDLQLNTDMGPEPIAIFTYQEPGVSLHLFQGTPAPRGIGNRVHLNSEGKLEDTMGRVEKAGGKVMSPAIELPDGRFFYAEDPDGNSIGFFEPK</sequence>